<dbReference type="SFLD" id="SFLDS00005">
    <property type="entry name" value="Isoprenoid_Synthase_Type_I"/>
    <property type="match status" value="1"/>
</dbReference>
<proteinExistence type="predicted"/>
<dbReference type="CDD" id="cd00683">
    <property type="entry name" value="Trans_IPPS_HH"/>
    <property type="match status" value="1"/>
</dbReference>
<dbReference type="GO" id="GO:0051996">
    <property type="term" value="F:squalene synthase [NAD(P)H] activity"/>
    <property type="evidence" value="ECO:0007669"/>
    <property type="project" value="InterPro"/>
</dbReference>
<dbReference type="GO" id="GO:0016114">
    <property type="term" value="P:terpenoid biosynthetic process"/>
    <property type="evidence" value="ECO:0007669"/>
    <property type="project" value="UniProtKB-ARBA"/>
</dbReference>
<dbReference type="Pfam" id="PF00494">
    <property type="entry name" value="SQS_PSY"/>
    <property type="match status" value="1"/>
</dbReference>
<dbReference type="Gene3D" id="1.10.600.10">
    <property type="entry name" value="Farnesyl Diphosphate Synthase"/>
    <property type="match status" value="1"/>
</dbReference>
<reference evidence="1 2" key="1">
    <citation type="journal article" date="2013" name="Mar. Genomics">
        <title>Expression of sulfatases in Rhodopirellula baltica and the diversity of sulfatases in the genus Rhodopirellula.</title>
        <authorList>
            <person name="Wegner C.E."/>
            <person name="Richter-Heitmann T."/>
            <person name="Klindworth A."/>
            <person name="Klockow C."/>
            <person name="Richter M."/>
            <person name="Achstetter T."/>
            <person name="Glockner F.O."/>
            <person name="Harder J."/>
        </authorList>
    </citation>
    <scope>NUCLEOTIDE SEQUENCE [LARGE SCALE GENOMIC DNA]</scope>
    <source>
        <strain evidence="1 2">SM1</strain>
    </source>
</reference>
<comment type="caution">
    <text evidence="1">The sequence shown here is derived from an EMBL/GenBank/DDBJ whole genome shotgun (WGS) entry which is preliminary data.</text>
</comment>
<evidence type="ECO:0000313" key="2">
    <source>
        <dbReference type="Proteomes" id="UP000011991"/>
    </source>
</evidence>
<name>M5RHF3_9BACT</name>
<accession>M5RHF3</accession>
<dbReference type="SUPFAM" id="SSF48576">
    <property type="entry name" value="Terpenoid synthases"/>
    <property type="match status" value="1"/>
</dbReference>
<dbReference type="InterPro" id="IPR017827">
    <property type="entry name" value="HSQ_synthase_HpnC"/>
</dbReference>
<keyword evidence="2" id="KW-1185">Reference proteome</keyword>
<dbReference type="SFLD" id="SFLDG01212">
    <property type="entry name" value="Phytoene_synthase_like"/>
    <property type="match status" value="1"/>
</dbReference>
<dbReference type="InterPro" id="IPR033904">
    <property type="entry name" value="Trans_IPPS_HH"/>
</dbReference>
<dbReference type="NCBIfam" id="TIGR03464">
    <property type="entry name" value="HpnC"/>
    <property type="match status" value="1"/>
</dbReference>
<dbReference type="PANTHER" id="PTHR31480">
    <property type="entry name" value="BIFUNCTIONAL LYCOPENE CYCLASE/PHYTOENE SYNTHASE"/>
    <property type="match status" value="1"/>
</dbReference>
<dbReference type="InterPro" id="IPR008949">
    <property type="entry name" value="Isoprenoid_synthase_dom_sf"/>
</dbReference>
<dbReference type="SFLD" id="SFLDG01018">
    <property type="entry name" value="Squalene/Phytoene_Synthase_Lik"/>
    <property type="match status" value="1"/>
</dbReference>
<dbReference type="InterPro" id="IPR044843">
    <property type="entry name" value="Trans_IPPS_bact-type"/>
</dbReference>
<dbReference type="Proteomes" id="UP000011991">
    <property type="component" value="Unassembled WGS sequence"/>
</dbReference>
<dbReference type="InterPro" id="IPR002060">
    <property type="entry name" value="Squ/phyt_synthse"/>
</dbReference>
<dbReference type="PATRIC" id="fig|1265738.3.peg.4484"/>
<dbReference type="GO" id="GO:0004311">
    <property type="term" value="F:geranylgeranyl diphosphate synthase activity"/>
    <property type="evidence" value="ECO:0007669"/>
    <property type="project" value="InterPro"/>
</dbReference>
<sequence length="293" mass="32897">MSKSDAGTMSVKKAEQECRRIALSHYENFLVASVLLPRRLKQPFYNVYAFCRTADDLADESANPTSALRALDQCQTSLDAAFAGRPAAGIFTALAKTIEQFQLEKQPFNDLLDAFRQDQQKTRYETMGELLDYCRRSANPVGRIVLRLAAIDADTADLERSDQICTGLQLANFWQDVARDHAIGRVYLPQSELLAWGVSKEMLSEMIQRQTTYPQMKAAIQAQCDRTQTYFDCGEPLCDHVPKWLGRNLRLFVGGGRATLEAIRAVDFDVIRVRPRVSKATQVGLILRSLIGP</sequence>
<dbReference type="EMBL" id="ANOG01000641">
    <property type="protein sequence ID" value="EMI18606.1"/>
    <property type="molecule type" value="Genomic_DNA"/>
</dbReference>
<protein>
    <submittedName>
        <fullName evidence="1">Squalene synthase HpnC</fullName>
    </submittedName>
</protein>
<gene>
    <name evidence="1" type="ORF">RMSM_04465</name>
</gene>
<organism evidence="1 2">
    <name type="scientific">Rhodopirellula maiorica SM1</name>
    <dbReference type="NCBI Taxonomy" id="1265738"/>
    <lineage>
        <taxon>Bacteria</taxon>
        <taxon>Pseudomonadati</taxon>
        <taxon>Planctomycetota</taxon>
        <taxon>Planctomycetia</taxon>
        <taxon>Pirellulales</taxon>
        <taxon>Pirellulaceae</taxon>
        <taxon>Novipirellula</taxon>
    </lineage>
</organism>
<dbReference type="AlphaFoldDB" id="M5RHF3"/>
<evidence type="ECO:0000313" key="1">
    <source>
        <dbReference type="EMBL" id="EMI18606.1"/>
    </source>
</evidence>